<organism evidence="1">
    <name type="scientific">Tanacetum cinerariifolium</name>
    <name type="common">Dalmatian daisy</name>
    <name type="synonym">Chrysanthemum cinerariifolium</name>
    <dbReference type="NCBI Taxonomy" id="118510"/>
    <lineage>
        <taxon>Eukaryota</taxon>
        <taxon>Viridiplantae</taxon>
        <taxon>Streptophyta</taxon>
        <taxon>Embryophyta</taxon>
        <taxon>Tracheophyta</taxon>
        <taxon>Spermatophyta</taxon>
        <taxon>Magnoliopsida</taxon>
        <taxon>eudicotyledons</taxon>
        <taxon>Gunneridae</taxon>
        <taxon>Pentapetalae</taxon>
        <taxon>asterids</taxon>
        <taxon>campanulids</taxon>
        <taxon>Asterales</taxon>
        <taxon>Asteraceae</taxon>
        <taxon>Asteroideae</taxon>
        <taxon>Anthemideae</taxon>
        <taxon>Anthemidinae</taxon>
        <taxon>Tanacetum</taxon>
    </lineage>
</organism>
<gene>
    <name evidence="1" type="ORF">Tci_920129</name>
</gene>
<evidence type="ECO:0000313" key="1">
    <source>
        <dbReference type="EMBL" id="GFD48160.1"/>
    </source>
</evidence>
<comment type="caution">
    <text evidence="1">The sequence shown here is derived from an EMBL/GenBank/DDBJ whole genome shotgun (WGS) entry which is preliminary data.</text>
</comment>
<proteinExistence type="predicted"/>
<reference evidence="1" key="1">
    <citation type="journal article" date="2019" name="Sci. Rep.">
        <title>Draft genome of Tanacetum cinerariifolium, the natural source of mosquito coil.</title>
        <authorList>
            <person name="Yamashiro T."/>
            <person name="Shiraishi A."/>
            <person name="Satake H."/>
            <person name="Nakayama K."/>
        </authorList>
    </citation>
    <scope>NUCLEOTIDE SEQUENCE</scope>
</reference>
<accession>A0A699WPK9</accession>
<feature type="non-terminal residue" evidence="1">
    <location>
        <position position="1"/>
    </location>
</feature>
<name>A0A699WPK9_TANCI</name>
<dbReference type="EMBL" id="BKCJ011716541">
    <property type="protein sequence ID" value="GFD48160.1"/>
    <property type="molecule type" value="Genomic_DNA"/>
</dbReference>
<sequence length="131" mass="14817">SSQNSRLLELIEYVQQTAQLGSKVVSDIKIYQPNLWREDDFTDLPGIDFNQEDSTTDDVIWLKVDRLRESTAPLPDDELVRLWLQRSDEPGTNPTLKKSVAASSLLLLLPTYTLPEGLTKTDRLLLADFVG</sequence>
<protein>
    <submittedName>
        <fullName evidence="1">Uncharacterized protein</fullName>
    </submittedName>
</protein>
<dbReference type="AlphaFoldDB" id="A0A699WPK9"/>
<feature type="non-terminal residue" evidence="1">
    <location>
        <position position="131"/>
    </location>
</feature>